<dbReference type="InterPro" id="IPR029000">
    <property type="entry name" value="Cyclophilin-like_dom_sf"/>
</dbReference>
<dbReference type="Pfam" id="PF00160">
    <property type="entry name" value="Pro_isomerase"/>
    <property type="match status" value="1"/>
</dbReference>
<dbReference type="CDD" id="cd00317">
    <property type="entry name" value="cyclophilin"/>
    <property type="match status" value="1"/>
</dbReference>
<feature type="chain" id="PRO_5032636774" description="peptidylprolyl isomerase" evidence="5">
    <location>
        <begin position="19"/>
        <end position="292"/>
    </location>
</feature>
<dbReference type="InterPro" id="IPR002130">
    <property type="entry name" value="Cyclophilin-type_PPIase_dom"/>
</dbReference>
<dbReference type="RefSeq" id="WP_183816336.1">
    <property type="nucleotide sequence ID" value="NZ_JACHOB010000001.1"/>
</dbReference>
<evidence type="ECO:0000256" key="2">
    <source>
        <dbReference type="ARBA" id="ARBA00013194"/>
    </source>
</evidence>
<evidence type="ECO:0000313" key="7">
    <source>
        <dbReference type="EMBL" id="MBB4658479.1"/>
    </source>
</evidence>
<dbReference type="EC" id="5.2.1.8" evidence="2"/>
<evidence type="ECO:0000256" key="4">
    <source>
        <dbReference type="ARBA" id="ARBA00023235"/>
    </source>
</evidence>
<dbReference type="EMBL" id="JACHOB010000001">
    <property type="protein sequence ID" value="MBB4658479.1"/>
    <property type="molecule type" value="Genomic_DNA"/>
</dbReference>
<dbReference type="Gene3D" id="2.40.100.10">
    <property type="entry name" value="Cyclophilin-like"/>
    <property type="match status" value="1"/>
</dbReference>
<evidence type="ECO:0000256" key="1">
    <source>
        <dbReference type="ARBA" id="ARBA00007365"/>
    </source>
</evidence>
<keyword evidence="3" id="KW-0697">Rotamase</keyword>
<comment type="similarity">
    <text evidence="1">Belongs to the cyclophilin-type PPIase family.</text>
</comment>
<dbReference type="Proteomes" id="UP000563524">
    <property type="component" value="Unassembled WGS sequence"/>
</dbReference>
<comment type="caution">
    <text evidence="7">The sequence shown here is derived from an EMBL/GenBank/DDBJ whole genome shotgun (WGS) entry which is preliminary data.</text>
</comment>
<dbReference type="InterPro" id="IPR020892">
    <property type="entry name" value="Cyclophilin-type_PPIase_CS"/>
</dbReference>
<proteinExistence type="inferred from homology"/>
<gene>
    <name evidence="7" type="ORF">GGQ59_000979</name>
</gene>
<evidence type="ECO:0000313" key="8">
    <source>
        <dbReference type="Proteomes" id="UP000563524"/>
    </source>
</evidence>
<keyword evidence="4 7" id="KW-0413">Isomerase</keyword>
<feature type="domain" description="PPIase cyclophilin-type" evidence="6">
    <location>
        <begin position="44"/>
        <end position="257"/>
    </location>
</feature>
<feature type="signal peptide" evidence="5">
    <location>
        <begin position="1"/>
        <end position="18"/>
    </location>
</feature>
<dbReference type="AlphaFoldDB" id="A0A840I0X1"/>
<evidence type="ECO:0000259" key="6">
    <source>
        <dbReference type="PROSITE" id="PS50072"/>
    </source>
</evidence>
<dbReference type="PANTHER" id="PTHR45625:SF4">
    <property type="entry name" value="PEPTIDYLPROLYL ISOMERASE DOMAIN AND WD REPEAT-CONTAINING PROTEIN 1"/>
    <property type="match status" value="1"/>
</dbReference>
<evidence type="ECO:0000256" key="5">
    <source>
        <dbReference type="SAM" id="SignalP"/>
    </source>
</evidence>
<dbReference type="PROSITE" id="PS50072">
    <property type="entry name" value="CSA_PPIASE_2"/>
    <property type="match status" value="1"/>
</dbReference>
<accession>A0A840I0X1</accession>
<dbReference type="InterPro" id="IPR044666">
    <property type="entry name" value="Cyclophilin_A-like"/>
</dbReference>
<keyword evidence="8" id="KW-1185">Reference proteome</keyword>
<sequence>MGILHITLAALALTTAQAQTPAQTPSQILEAAPEEVWQAVDPENLLVMDLPSGTMLIELRPDLAQQHVERVKSLTRQGFYDGTVFHRVIEGFMAQGGDPTATGTGGSTLPNLPGEFARPVAGLDAFVPLGRDNRAAQIGFLGSVPVGAQPATLPGLLVEDTVALWGLHCPGVMSMARAGDPNSANSQFFVMFGDNRSSLDQRYTVWGRVVDGQRNTRRINRGEPPARPTPIVRMRIAADIPVEDRPAVEVLRSDSETFTAWLRSTGALSSTGFFRDVCNVTVPVRVNKEITS</sequence>
<dbReference type="PROSITE" id="PS00170">
    <property type="entry name" value="CSA_PPIASE_1"/>
    <property type="match status" value="1"/>
</dbReference>
<keyword evidence="5" id="KW-0732">Signal</keyword>
<dbReference type="SUPFAM" id="SSF50891">
    <property type="entry name" value="Cyclophilin-like"/>
    <property type="match status" value="1"/>
</dbReference>
<organism evidence="7 8">
    <name type="scientific">Parvularcula dongshanensis</name>
    <dbReference type="NCBI Taxonomy" id="1173995"/>
    <lineage>
        <taxon>Bacteria</taxon>
        <taxon>Pseudomonadati</taxon>
        <taxon>Pseudomonadota</taxon>
        <taxon>Alphaproteobacteria</taxon>
        <taxon>Parvularculales</taxon>
        <taxon>Parvularculaceae</taxon>
        <taxon>Parvularcula</taxon>
    </lineage>
</organism>
<protein>
    <recommendedName>
        <fullName evidence="2">peptidylprolyl isomerase</fullName>
        <ecNumber evidence="2">5.2.1.8</ecNumber>
    </recommendedName>
</protein>
<dbReference type="GO" id="GO:0006457">
    <property type="term" value="P:protein folding"/>
    <property type="evidence" value="ECO:0007669"/>
    <property type="project" value="InterPro"/>
</dbReference>
<dbReference type="PANTHER" id="PTHR45625">
    <property type="entry name" value="PEPTIDYL-PROLYL CIS-TRANS ISOMERASE-RELATED"/>
    <property type="match status" value="1"/>
</dbReference>
<name>A0A840I0X1_9PROT</name>
<reference evidence="7 8" key="1">
    <citation type="submission" date="2020-08" db="EMBL/GenBank/DDBJ databases">
        <title>Genomic Encyclopedia of Type Strains, Phase IV (KMG-IV): sequencing the most valuable type-strain genomes for metagenomic binning, comparative biology and taxonomic classification.</title>
        <authorList>
            <person name="Goeker M."/>
        </authorList>
    </citation>
    <scope>NUCLEOTIDE SEQUENCE [LARGE SCALE GENOMIC DNA]</scope>
    <source>
        <strain evidence="7 8">DSM 102850</strain>
    </source>
</reference>
<evidence type="ECO:0000256" key="3">
    <source>
        <dbReference type="ARBA" id="ARBA00023110"/>
    </source>
</evidence>
<dbReference type="GO" id="GO:0003755">
    <property type="term" value="F:peptidyl-prolyl cis-trans isomerase activity"/>
    <property type="evidence" value="ECO:0007669"/>
    <property type="project" value="UniProtKB-KW"/>
</dbReference>